<evidence type="ECO:0000313" key="7">
    <source>
        <dbReference type="Proteomes" id="UP001501940"/>
    </source>
</evidence>
<accession>A0AAQ6AI62</accession>
<evidence type="ECO:0000256" key="2">
    <source>
        <dbReference type="ARBA" id="ARBA00018401"/>
    </source>
</evidence>
<reference evidence="6" key="3">
    <citation type="submission" date="2025-09" db="UniProtKB">
        <authorList>
            <consortium name="Ensembl"/>
        </authorList>
    </citation>
    <scope>IDENTIFICATION</scope>
</reference>
<dbReference type="Pfam" id="PF15682">
    <property type="entry name" value="Mustang"/>
    <property type="match status" value="1"/>
</dbReference>
<sequence length="181" mass="20506">MVHRRTTARLCIYVSVCWAGPAGKRERQLTERGEFLIFSDLTIMSQPAQEDEQIQRPEVREEDVTEARNRLGFSGPAKSKTFEVMEECEKAGKAAPSVFSRARSGAETVLNTRSTPKSEHNDGGDGALQRSVEVREAFDVQHVHLVHKQHARYELSYTLVYVAVYHLVDLSTQLIWSEKTT</sequence>
<organism evidence="6 7">
    <name type="scientific">Amphiprion ocellaris</name>
    <name type="common">Clown anemonefish</name>
    <dbReference type="NCBI Taxonomy" id="80972"/>
    <lineage>
        <taxon>Eukaryota</taxon>
        <taxon>Metazoa</taxon>
        <taxon>Chordata</taxon>
        <taxon>Craniata</taxon>
        <taxon>Vertebrata</taxon>
        <taxon>Euteleostomi</taxon>
        <taxon>Actinopterygii</taxon>
        <taxon>Neopterygii</taxon>
        <taxon>Teleostei</taxon>
        <taxon>Neoteleostei</taxon>
        <taxon>Acanthomorphata</taxon>
        <taxon>Ovalentaria</taxon>
        <taxon>Pomacentridae</taxon>
        <taxon>Amphiprion</taxon>
    </lineage>
</organism>
<reference evidence="6" key="2">
    <citation type="submission" date="2025-08" db="UniProtKB">
        <authorList>
            <consortium name="Ensembl"/>
        </authorList>
    </citation>
    <scope>IDENTIFICATION</scope>
</reference>
<feature type="region of interest" description="Disordered" evidence="5">
    <location>
        <begin position="106"/>
        <end position="126"/>
    </location>
</feature>
<dbReference type="GO" id="GO:0005634">
    <property type="term" value="C:nucleus"/>
    <property type="evidence" value="ECO:0007669"/>
    <property type="project" value="UniProtKB-SubCell"/>
</dbReference>
<dbReference type="GO" id="GO:0035988">
    <property type="term" value="P:chondrocyte proliferation"/>
    <property type="evidence" value="ECO:0007669"/>
    <property type="project" value="InterPro"/>
</dbReference>
<comment type="similarity">
    <text evidence="4">Belongs to the MUSTN1 family.</text>
</comment>
<name>A0AAQ6AI62_AMPOC</name>
<dbReference type="AlphaFoldDB" id="A0AAQ6AI62"/>
<comment type="subcellular location">
    <subcellularLocation>
        <location evidence="1">Nucleus</location>
    </subcellularLocation>
</comment>
<gene>
    <name evidence="6" type="primary">AKIP1</name>
</gene>
<proteinExistence type="inferred from homology"/>
<reference evidence="6 7" key="1">
    <citation type="submission" date="2022-01" db="EMBL/GenBank/DDBJ databases">
        <title>A chromosome-scale genome assembly of the false clownfish, Amphiprion ocellaris.</title>
        <authorList>
            <person name="Ryu T."/>
        </authorList>
    </citation>
    <scope>NUCLEOTIDE SEQUENCE [LARGE SCALE GENOMIC DNA]</scope>
</reference>
<dbReference type="Ensembl" id="ENSAOCT00000047716.1">
    <property type="protein sequence ID" value="ENSAOCP00000076827.1"/>
    <property type="gene ID" value="ENSAOCG00000033533.1"/>
</dbReference>
<keyword evidence="7" id="KW-1185">Reference proteome</keyword>
<dbReference type="GeneTree" id="ENSGT00940000175564"/>
<evidence type="ECO:0000256" key="4">
    <source>
        <dbReference type="ARBA" id="ARBA00044950"/>
    </source>
</evidence>
<evidence type="ECO:0000256" key="1">
    <source>
        <dbReference type="ARBA" id="ARBA00004123"/>
    </source>
</evidence>
<dbReference type="GO" id="GO:0042246">
    <property type="term" value="P:tissue regeneration"/>
    <property type="evidence" value="ECO:0007669"/>
    <property type="project" value="InterPro"/>
</dbReference>
<keyword evidence="3" id="KW-0539">Nucleus</keyword>
<protein>
    <recommendedName>
        <fullName evidence="2">Musculoskeletal embryonic nuclear protein 1</fullName>
    </recommendedName>
</protein>
<evidence type="ECO:0000256" key="3">
    <source>
        <dbReference type="ARBA" id="ARBA00023242"/>
    </source>
</evidence>
<evidence type="ECO:0000313" key="6">
    <source>
        <dbReference type="Ensembl" id="ENSAOCP00000076827.1"/>
    </source>
</evidence>
<dbReference type="GO" id="GO:0002062">
    <property type="term" value="P:chondrocyte differentiation"/>
    <property type="evidence" value="ECO:0007669"/>
    <property type="project" value="InterPro"/>
</dbReference>
<evidence type="ECO:0000256" key="5">
    <source>
        <dbReference type="SAM" id="MobiDB-lite"/>
    </source>
</evidence>
<dbReference type="Proteomes" id="UP001501940">
    <property type="component" value="Chromosome 5"/>
</dbReference>
<dbReference type="InterPro" id="IPR031394">
    <property type="entry name" value="MUSTN1"/>
</dbReference>